<dbReference type="Pfam" id="PF00903">
    <property type="entry name" value="Glyoxalase"/>
    <property type="match status" value="1"/>
</dbReference>
<proteinExistence type="predicted"/>
<dbReference type="PANTHER" id="PTHR33993">
    <property type="entry name" value="GLYOXALASE-RELATED"/>
    <property type="match status" value="1"/>
</dbReference>
<sequence length="263" mass="28101">MAVQPDGTPCWVDAMFPDIEGAKSFYGELLGWTFGDPANEFGGYTTAYSDGKAVGAIVQRMPGMDAPAAWTLYFAASDAAATTAKIRQNGGTVAVEPMAVGDLGTMVLGADPSGVSFGAWQAGKHQGFEKKNGEHGAYAWSDVCSREVARTDAFFPAVFPFHVQRMDEEGVDFRLWSVGADPVAGRMKIENEFPPDAPPFINVHFSVPDADAAAAKTTQLGGKVLWGPMDSPFGRFATVTDQQGAVFTVFDLDKQTGEPPRFI</sequence>
<dbReference type="InterPro" id="IPR037523">
    <property type="entry name" value="VOC_core"/>
</dbReference>
<evidence type="ECO:0000259" key="1">
    <source>
        <dbReference type="PROSITE" id="PS51819"/>
    </source>
</evidence>
<dbReference type="InterPro" id="IPR029068">
    <property type="entry name" value="Glyas_Bleomycin-R_OHBP_Dase"/>
</dbReference>
<name>A0ABT0UKS1_9ACTN</name>
<dbReference type="RefSeq" id="WP_250918963.1">
    <property type="nucleotide sequence ID" value="NZ_JAMQAW010000008.1"/>
</dbReference>
<organism evidence="2 3">
    <name type="scientific">Streptomyces albipurpureus</name>
    <dbReference type="NCBI Taxonomy" id="2897419"/>
    <lineage>
        <taxon>Bacteria</taxon>
        <taxon>Bacillati</taxon>
        <taxon>Actinomycetota</taxon>
        <taxon>Actinomycetes</taxon>
        <taxon>Kitasatosporales</taxon>
        <taxon>Streptomycetaceae</taxon>
        <taxon>Streptomyces</taxon>
    </lineage>
</organism>
<evidence type="ECO:0000313" key="2">
    <source>
        <dbReference type="EMBL" id="MCM2388614.1"/>
    </source>
</evidence>
<dbReference type="PROSITE" id="PS51819">
    <property type="entry name" value="VOC"/>
    <property type="match status" value="2"/>
</dbReference>
<dbReference type="PANTHER" id="PTHR33993:SF10">
    <property type="entry name" value="CONSERVED PROTEIN"/>
    <property type="match status" value="1"/>
</dbReference>
<dbReference type="SUPFAM" id="SSF54593">
    <property type="entry name" value="Glyoxalase/Bleomycin resistance protein/Dihydroxybiphenyl dioxygenase"/>
    <property type="match status" value="2"/>
</dbReference>
<feature type="domain" description="VOC" evidence="1">
    <location>
        <begin position="8"/>
        <end position="122"/>
    </location>
</feature>
<feature type="domain" description="VOC" evidence="1">
    <location>
        <begin position="137"/>
        <end position="252"/>
    </location>
</feature>
<protein>
    <submittedName>
        <fullName evidence="2">VOC family protein</fullName>
    </submittedName>
</protein>
<dbReference type="EMBL" id="JAMQAW010000008">
    <property type="protein sequence ID" value="MCM2388614.1"/>
    <property type="molecule type" value="Genomic_DNA"/>
</dbReference>
<evidence type="ECO:0000313" key="3">
    <source>
        <dbReference type="Proteomes" id="UP001431429"/>
    </source>
</evidence>
<dbReference type="Gene3D" id="3.10.180.10">
    <property type="entry name" value="2,3-Dihydroxybiphenyl 1,2-Dioxygenase, domain 1"/>
    <property type="match status" value="2"/>
</dbReference>
<accession>A0ABT0UKS1</accession>
<keyword evidence="3" id="KW-1185">Reference proteome</keyword>
<gene>
    <name evidence="2" type="ORF">NBG84_09945</name>
</gene>
<reference evidence="2" key="1">
    <citation type="submission" date="2022-06" db="EMBL/GenBank/DDBJ databases">
        <title>Genome public.</title>
        <authorList>
            <person name="Sun Q."/>
        </authorList>
    </citation>
    <scope>NUCLEOTIDE SEQUENCE</scope>
    <source>
        <strain evidence="2">CWNU-1</strain>
    </source>
</reference>
<dbReference type="CDD" id="cd07247">
    <property type="entry name" value="SgaA_N_like"/>
    <property type="match status" value="1"/>
</dbReference>
<comment type="caution">
    <text evidence="2">The sequence shown here is derived from an EMBL/GenBank/DDBJ whole genome shotgun (WGS) entry which is preliminary data.</text>
</comment>
<dbReference type="InterPro" id="IPR052164">
    <property type="entry name" value="Anthracycline_SecMetBiosynth"/>
</dbReference>
<dbReference type="Proteomes" id="UP001431429">
    <property type="component" value="Unassembled WGS sequence"/>
</dbReference>
<dbReference type="InterPro" id="IPR004360">
    <property type="entry name" value="Glyas_Fos-R_dOase_dom"/>
</dbReference>